<dbReference type="InterPro" id="IPR036866">
    <property type="entry name" value="RibonucZ/Hydroxyglut_hydro"/>
</dbReference>
<reference evidence="4 5" key="1">
    <citation type="submission" date="2019-05" db="EMBL/GenBank/DDBJ databases">
        <title>Draft Whole-Genome sequence of the green sulfur bacterium Prosthecochloris vibrioformis DSM 260.</title>
        <authorList>
            <person name="Meyer T.E."/>
            <person name="Kyndt J.A."/>
        </authorList>
    </citation>
    <scope>NUCLEOTIDE SEQUENCE [LARGE SCALE GENOMIC DNA]</scope>
    <source>
        <strain evidence="4 5">DSM 260</strain>
    </source>
</reference>
<dbReference type="Gene3D" id="3.40.50.10890">
    <property type="match status" value="1"/>
</dbReference>
<dbReference type="SMART" id="SM01027">
    <property type="entry name" value="Beta-Casp"/>
    <property type="match status" value="1"/>
</dbReference>
<protein>
    <submittedName>
        <fullName evidence="4">MBL fold metallo-hydrolase</fullName>
    </submittedName>
</protein>
<dbReference type="InterPro" id="IPR011108">
    <property type="entry name" value="RMMBL"/>
</dbReference>
<dbReference type="Gene3D" id="3.60.15.10">
    <property type="entry name" value="Ribonuclease Z/Hydroxyacylglutathione hydrolase-like"/>
    <property type="match status" value="1"/>
</dbReference>
<feature type="domain" description="Metallo-beta-lactamase" evidence="2">
    <location>
        <begin position="13"/>
        <end position="237"/>
    </location>
</feature>
<evidence type="ECO:0000313" key="5">
    <source>
        <dbReference type="Proteomes" id="UP000309544"/>
    </source>
</evidence>
<keyword evidence="1 4" id="KW-0378">Hydrolase</keyword>
<dbReference type="RefSeq" id="WP_068867545.1">
    <property type="nucleotide sequence ID" value="NZ_VDCI01000007.1"/>
</dbReference>
<evidence type="ECO:0000259" key="2">
    <source>
        <dbReference type="SMART" id="SM00849"/>
    </source>
</evidence>
<feature type="domain" description="Beta-Casp" evidence="3">
    <location>
        <begin position="253"/>
        <end position="378"/>
    </location>
</feature>
<dbReference type="Pfam" id="PF07521">
    <property type="entry name" value="RMMBL"/>
    <property type="match status" value="1"/>
</dbReference>
<name>A0A5C4RYQ0_PROVB</name>
<dbReference type="SUPFAM" id="SSF56281">
    <property type="entry name" value="Metallo-hydrolase/oxidoreductase"/>
    <property type="match status" value="1"/>
</dbReference>
<organism evidence="4 5">
    <name type="scientific">Prosthecochloris vibrioformis</name>
    <name type="common">Chlorobium vibrioforme</name>
    <dbReference type="NCBI Taxonomy" id="1098"/>
    <lineage>
        <taxon>Bacteria</taxon>
        <taxon>Pseudomonadati</taxon>
        <taxon>Chlorobiota</taxon>
        <taxon>Chlorobiia</taxon>
        <taxon>Chlorobiales</taxon>
        <taxon>Chlorobiaceae</taxon>
        <taxon>Prosthecochloris</taxon>
    </lineage>
</organism>
<dbReference type="Proteomes" id="UP000309544">
    <property type="component" value="Unassembled WGS sequence"/>
</dbReference>
<dbReference type="PANTHER" id="PTHR11203:SF37">
    <property type="entry name" value="INTEGRATOR COMPLEX SUBUNIT 11"/>
    <property type="match status" value="1"/>
</dbReference>
<dbReference type="Pfam" id="PF10996">
    <property type="entry name" value="Beta-Casp"/>
    <property type="match status" value="1"/>
</dbReference>
<sequence length="463" mass="51657">MELQFYGATERVTGSCHILKVQGRCFLLDCGLIQGLPEEEALNRSRFPFDPAEVDAVILSHGHIDHSGRLPLLVREGFSGPIYVQRATRDLALVLLQDSARLAEQDVRYRNRHAEREGLAPVEPLSTVEDAITAVNLMQPLSYDERHSAGPGVEFCFRDAGHILGSAIVELWLEEDARRHKLVYSGDLGQFDSPILRDPVFLSAADTVIIESTYGDRQHKPMQETLDELGGIIRSARQGGGNILIPAFAIGRSQELLYLFGMHFDAWQLDGWRMFLDSPMAIEATAIYWEYPELYDEDAAIAYREAREVFGRLDLTLTRKVEQSMKINDIESGAIIIAGSGMCNGGRILYHLKQNIERPECHLLFTGYQAEGTLGRAIVEGRKSVRIHGRDYMVRAAVHTIGGMSAHGDCNDMLRWAEAFRPAPDFYVVHGDEQPKQAFAAMLRERLGAEVHIPAAGESIELG</sequence>
<dbReference type="Pfam" id="PF00753">
    <property type="entry name" value="Lactamase_B"/>
    <property type="match status" value="1"/>
</dbReference>
<dbReference type="InterPro" id="IPR001279">
    <property type="entry name" value="Metallo-B-lactamas"/>
</dbReference>
<dbReference type="InterPro" id="IPR050698">
    <property type="entry name" value="MBL"/>
</dbReference>
<dbReference type="GO" id="GO:0004521">
    <property type="term" value="F:RNA endonuclease activity"/>
    <property type="evidence" value="ECO:0007669"/>
    <property type="project" value="TreeGrafter"/>
</dbReference>
<comment type="caution">
    <text evidence="4">The sequence shown here is derived from an EMBL/GenBank/DDBJ whole genome shotgun (WGS) entry which is preliminary data.</text>
</comment>
<evidence type="ECO:0000256" key="1">
    <source>
        <dbReference type="ARBA" id="ARBA00022801"/>
    </source>
</evidence>
<evidence type="ECO:0000259" key="3">
    <source>
        <dbReference type="SMART" id="SM01027"/>
    </source>
</evidence>
<gene>
    <name evidence="4" type="ORF">FGF68_08270</name>
</gene>
<dbReference type="SMART" id="SM00849">
    <property type="entry name" value="Lactamase_B"/>
    <property type="match status" value="1"/>
</dbReference>
<dbReference type="AlphaFoldDB" id="A0A5C4RYQ0"/>
<dbReference type="GO" id="GO:0016787">
    <property type="term" value="F:hydrolase activity"/>
    <property type="evidence" value="ECO:0007669"/>
    <property type="project" value="UniProtKB-KW"/>
</dbReference>
<dbReference type="EMBL" id="VDCI01000007">
    <property type="protein sequence ID" value="TNJ36224.1"/>
    <property type="molecule type" value="Genomic_DNA"/>
</dbReference>
<dbReference type="CDD" id="cd16295">
    <property type="entry name" value="TTHA0252-CPSF-like_MBL-fold"/>
    <property type="match status" value="1"/>
</dbReference>
<dbReference type="PANTHER" id="PTHR11203">
    <property type="entry name" value="CLEAVAGE AND POLYADENYLATION SPECIFICITY FACTOR FAMILY MEMBER"/>
    <property type="match status" value="1"/>
</dbReference>
<evidence type="ECO:0000313" key="4">
    <source>
        <dbReference type="EMBL" id="TNJ36224.1"/>
    </source>
</evidence>
<proteinExistence type="predicted"/>
<dbReference type="InterPro" id="IPR022712">
    <property type="entry name" value="Beta_Casp"/>
</dbReference>
<keyword evidence="5" id="KW-1185">Reference proteome</keyword>
<accession>A0A5C4RYQ0</accession>